<proteinExistence type="predicted"/>
<protein>
    <submittedName>
        <fullName evidence="4">Lsr2 family protein</fullName>
    </submittedName>
</protein>
<gene>
    <name evidence="4" type="ORF">JAV76_05130</name>
</gene>
<dbReference type="AlphaFoldDB" id="A0A934I8Z6"/>
<evidence type="ECO:0000313" key="5">
    <source>
        <dbReference type="Proteomes" id="UP000602087"/>
    </source>
</evidence>
<reference evidence="4" key="1">
    <citation type="submission" date="2020-12" db="EMBL/GenBank/DDBJ databases">
        <title>Sanguibacter suaedae sp. nov., isolated from Suaeda aralocaspica.</title>
        <authorList>
            <person name="Ma Q."/>
        </authorList>
    </citation>
    <scope>NUCLEOTIDE SEQUENCE</scope>
    <source>
        <strain evidence="4">YZGR15</strain>
    </source>
</reference>
<dbReference type="GO" id="GO:0003677">
    <property type="term" value="F:DNA binding"/>
    <property type="evidence" value="ECO:0007669"/>
    <property type="project" value="UniProtKB-KW"/>
</dbReference>
<dbReference type="Gene3D" id="4.10.320.10">
    <property type="entry name" value="E3-binding domain"/>
    <property type="match status" value="1"/>
</dbReference>
<dbReference type="Proteomes" id="UP000602087">
    <property type="component" value="Unassembled WGS sequence"/>
</dbReference>
<feature type="domain" description="Lsr2 DNA-binding" evidence="3">
    <location>
        <begin position="73"/>
        <end position="106"/>
    </location>
</feature>
<dbReference type="InterPro" id="IPR024412">
    <property type="entry name" value="Lsr2_dim_dom"/>
</dbReference>
<keyword evidence="5" id="KW-1185">Reference proteome</keyword>
<dbReference type="InterPro" id="IPR042261">
    <property type="entry name" value="Lsr2-like_dimerization"/>
</dbReference>
<accession>A0A934I8Z6</accession>
<sequence length="108" mass="11571">MARQTTILLTDDLDGGEASETVRFGVDGVDHEIDLSTANAARLREDLAPFVAAARRVGRLGTTRGMTHVVTDHDPAALRAWARAHGVDVPARGRIPDDVVARYRAAGN</sequence>
<dbReference type="Pfam" id="PF11774">
    <property type="entry name" value="Lsr2"/>
    <property type="match status" value="1"/>
</dbReference>
<dbReference type="Pfam" id="PF23359">
    <property type="entry name" value="Lsr2_DNA-bd"/>
    <property type="match status" value="1"/>
</dbReference>
<evidence type="ECO:0000259" key="3">
    <source>
        <dbReference type="Pfam" id="PF23359"/>
    </source>
</evidence>
<dbReference type="EMBL" id="JAEINH010000003">
    <property type="protein sequence ID" value="MBI9114395.1"/>
    <property type="molecule type" value="Genomic_DNA"/>
</dbReference>
<organism evidence="4 5">
    <name type="scientific">Sanguibacter suaedae</name>
    <dbReference type="NCBI Taxonomy" id="2795737"/>
    <lineage>
        <taxon>Bacteria</taxon>
        <taxon>Bacillati</taxon>
        <taxon>Actinomycetota</taxon>
        <taxon>Actinomycetes</taxon>
        <taxon>Micrococcales</taxon>
        <taxon>Sanguibacteraceae</taxon>
        <taxon>Sanguibacter</taxon>
    </lineage>
</organism>
<evidence type="ECO:0000256" key="1">
    <source>
        <dbReference type="ARBA" id="ARBA00023125"/>
    </source>
</evidence>
<name>A0A934I8Z6_9MICO</name>
<evidence type="ECO:0000259" key="2">
    <source>
        <dbReference type="Pfam" id="PF11774"/>
    </source>
</evidence>
<dbReference type="GO" id="GO:0016746">
    <property type="term" value="F:acyltransferase activity"/>
    <property type="evidence" value="ECO:0007669"/>
    <property type="project" value="InterPro"/>
</dbReference>
<dbReference type="RefSeq" id="WP_198732947.1">
    <property type="nucleotide sequence ID" value="NZ_JAEINH010000003.1"/>
</dbReference>
<dbReference type="Gene3D" id="3.30.60.230">
    <property type="entry name" value="Lsr2, dimerization domain"/>
    <property type="match status" value="1"/>
</dbReference>
<keyword evidence="1" id="KW-0238">DNA-binding</keyword>
<evidence type="ECO:0000313" key="4">
    <source>
        <dbReference type="EMBL" id="MBI9114395.1"/>
    </source>
</evidence>
<feature type="domain" description="Lsr2 dimerization" evidence="2">
    <location>
        <begin position="1"/>
        <end position="58"/>
    </location>
</feature>
<comment type="caution">
    <text evidence="4">The sequence shown here is derived from an EMBL/GenBank/DDBJ whole genome shotgun (WGS) entry which is preliminary data.</text>
</comment>
<dbReference type="InterPro" id="IPR036625">
    <property type="entry name" value="E3-bd_dom_sf"/>
</dbReference>
<dbReference type="InterPro" id="IPR055370">
    <property type="entry name" value="Lsr2_DNA-bd"/>
</dbReference>